<evidence type="ECO:0000313" key="2">
    <source>
        <dbReference type="EMBL" id="KAK3875499.1"/>
    </source>
</evidence>
<dbReference type="AlphaFoldDB" id="A0AAE1KK50"/>
<gene>
    <name evidence="2" type="ORF">Pcinc_019636</name>
</gene>
<name>A0AAE1KK50_PETCI</name>
<keyword evidence="3" id="KW-1185">Reference proteome</keyword>
<feature type="region of interest" description="Disordered" evidence="1">
    <location>
        <begin position="44"/>
        <end position="96"/>
    </location>
</feature>
<comment type="caution">
    <text evidence="2">The sequence shown here is derived from an EMBL/GenBank/DDBJ whole genome shotgun (WGS) entry which is preliminary data.</text>
</comment>
<feature type="compositionally biased region" description="Low complexity" evidence="1">
    <location>
        <begin position="76"/>
        <end position="86"/>
    </location>
</feature>
<accession>A0AAE1KK50</accession>
<proteinExistence type="predicted"/>
<feature type="compositionally biased region" description="Polar residues" evidence="1">
    <location>
        <begin position="87"/>
        <end position="96"/>
    </location>
</feature>
<organism evidence="2 3">
    <name type="scientific">Petrolisthes cinctipes</name>
    <name type="common">Flat porcelain crab</name>
    <dbReference type="NCBI Taxonomy" id="88211"/>
    <lineage>
        <taxon>Eukaryota</taxon>
        <taxon>Metazoa</taxon>
        <taxon>Ecdysozoa</taxon>
        <taxon>Arthropoda</taxon>
        <taxon>Crustacea</taxon>
        <taxon>Multicrustacea</taxon>
        <taxon>Malacostraca</taxon>
        <taxon>Eumalacostraca</taxon>
        <taxon>Eucarida</taxon>
        <taxon>Decapoda</taxon>
        <taxon>Pleocyemata</taxon>
        <taxon>Anomura</taxon>
        <taxon>Galatheoidea</taxon>
        <taxon>Porcellanidae</taxon>
        <taxon>Petrolisthes</taxon>
    </lineage>
</organism>
<sequence>MARKIGRVGAESVSETRNSGGVVHVAGGGFCHACATVSNNHDNGNTSTHTGSSDSLASDEDSSVDPMSVTDHNMHSTVTSPSSTSSDQQISYQHTPHQQNLNQANLRNLYSQRLLPFHHHTSQSTGNHNNTFATFTFAMDVLRTLFSSANEQPSHTWRTTHVAVEEMNIILAIHCFP</sequence>
<feature type="region of interest" description="Disordered" evidence="1">
    <location>
        <begin position="1"/>
        <end position="20"/>
    </location>
</feature>
<reference evidence="2" key="1">
    <citation type="submission" date="2023-10" db="EMBL/GenBank/DDBJ databases">
        <title>Genome assemblies of two species of porcelain crab, Petrolisthes cinctipes and Petrolisthes manimaculis (Anomura: Porcellanidae).</title>
        <authorList>
            <person name="Angst P."/>
        </authorList>
    </citation>
    <scope>NUCLEOTIDE SEQUENCE</scope>
    <source>
        <strain evidence="2">PB745_01</strain>
        <tissue evidence="2">Gill</tissue>
    </source>
</reference>
<evidence type="ECO:0000313" key="3">
    <source>
        <dbReference type="Proteomes" id="UP001286313"/>
    </source>
</evidence>
<evidence type="ECO:0000256" key="1">
    <source>
        <dbReference type="SAM" id="MobiDB-lite"/>
    </source>
</evidence>
<dbReference type="EMBL" id="JAWQEG010001958">
    <property type="protein sequence ID" value="KAK3875499.1"/>
    <property type="molecule type" value="Genomic_DNA"/>
</dbReference>
<protein>
    <submittedName>
        <fullName evidence="2">Uncharacterized protein</fullName>
    </submittedName>
</protein>
<dbReference type="Proteomes" id="UP001286313">
    <property type="component" value="Unassembled WGS sequence"/>
</dbReference>